<dbReference type="PANTHER" id="PTHR11785:SF353">
    <property type="entry name" value="METHIONINE TRANSPORTER (EUROFUNG)"/>
    <property type="match status" value="1"/>
</dbReference>
<comment type="caution">
    <text evidence="6">The sequence shown here is derived from an EMBL/GenBank/DDBJ whole genome shotgun (WGS) entry which is preliminary data.</text>
</comment>
<proteinExistence type="predicted"/>
<sequence>MSWRKPFSERAGTVVEAQVDHGDVRYIGETGGNDAPPTYQDASGAPIEHKSPLGYSVGPATITLLNITMMIGAGIYSTPSSILSGTGSVGVSFVYWTIGYLMCLASGSVYLEYTAYFPSRSGSEVVFLEQTYPHPMWLFPTTFAVQSVILSFGSANATVMAKYLINISGHAGTNWQIKGTALACYSLATLDTDEATVLVFNTKYAFWFSNAVGIVKICTIIFVIITGFVVLGGHTKVENPTANFHDAWSGSSTATAYGLTTALYRIIFSYGGYYNAFNCANEIKNPVRSLKIYATAALTAVYVLYMFANVAFFAAVPKHELENSDLTTASLFFSKVFGDSAAVRGLNFLIALASFGNMIAVIVGLSRRIRECGRQGVLPWTKFWVSTKPFGTPLGPYAVIWFLTILMILAVPAGDAFTFGEFSTQLCMNEPTVLIPEAVNDLSTIPSAAFNLSMAVGVYVIRWRRKKANLPEPEFKAWNVVVIFNMLVQLYLLVMPWYPPAGGRDAGDVSFWYATYAVTGIGILAMCGIYYVLWAWLIPKWSGYTLRQEVISLEDGAQSKRLKKVPNAELAEWDATHDAAGRPIDVPVEEIQVQEKNQQLL</sequence>
<feature type="transmembrane region" description="Helical" evidence="5">
    <location>
        <begin position="213"/>
        <end position="234"/>
    </location>
</feature>
<protein>
    <recommendedName>
        <fullName evidence="8">High-affinity methionine permease</fullName>
    </recommendedName>
</protein>
<feature type="transmembrane region" description="Helical" evidence="5">
    <location>
        <begin position="475"/>
        <end position="498"/>
    </location>
</feature>
<feature type="transmembrane region" description="Helical" evidence="5">
    <location>
        <begin position="53"/>
        <end position="73"/>
    </location>
</feature>
<dbReference type="GeneID" id="31000810"/>
<dbReference type="GO" id="GO:0016020">
    <property type="term" value="C:membrane"/>
    <property type="evidence" value="ECO:0007669"/>
    <property type="project" value="UniProtKB-SubCell"/>
</dbReference>
<feature type="transmembrane region" description="Helical" evidence="5">
    <location>
        <begin position="293"/>
        <end position="316"/>
    </location>
</feature>
<dbReference type="OrthoDB" id="5982228at2759"/>
<name>A0A225B1T9_TALAT</name>
<keyword evidence="7" id="KW-1185">Reference proteome</keyword>
<evidence type="ECO:0008006" key="8">
    <source>
        <dbReference type="Google" id="ProtNLM"/>
    </source>
</evidence>
<organism evidence="6 7">
    <name type="scientific">Talaromyces atroroseus</name>
    <dbReference type="NCBI Taxonomy" id="1441469"/>
    <lineage>
        <taxon>Eukaryota</taxon>
        <taxon>Fungi</taxon>
        <taxon>Dikarya</taxon>
        <taxon>Ascomycota</taxon>
        <taxon>Pezizomycotina</taxon>
        <taxon>Eurotiomycetes</taxon>
        <taxon>Eurotiomycetidae</taxon>
        <taxon>Eurotiales</taxon>
        <taxon>Trichocomaceae</taxon>
        <taxon>Talaromyces</taxon>
        <taxon>Talaromyces sect. Trachyspermi</taxon>
    </lineage>
</organism>
<dbReference type="Pfam" id="PF13520">
    <property type="entry name" value="AA_permease_2"/>
    <property type="match status" value="1"/>
</dbReference>
<feature type="transmembrane region" description="Helical" evidence="5">
    <location>
        <begin position="93"/>
        <end position="111"/>
    </location>
</feature>
<evidence type="ECO:0000313" key="7">
    <source>
        <dbReference type="Proteomes" id="UP000214365"/>
    </source>
</evidence>
<evidence type="ECO:0000256" key="5">
    <source>
        <dbReference type="SAM" id="Phobius"/>
    </source>
</evidence>
<feature type="transmembrane region" description="Helical" evidence="5">
    <location>
        <begin position="444"/>
        <end position="463"/>
    </location>
</feature>
<evidence type="ECO:0000256" key="1">
    <source>
        <dbReference type="ARBA" id="ARBA00004141"/>
    </source>
</evidence>
<comment type="subcellular location">
    <subcellularLocation>
        <location evidence="1">Membrane</location>
        <topology evidence="1">Multi-pass membrane protein</topology>
    </subcellularLocation>
</comment>
<reference evidence="6 7" key="1">
    <citation type="submission" date="2015-06" db="EMBL/GenBank/DDBJ databases">
        <title>Talaromyces atroroseus IBT 11181 draft genome.</title>
        <authorList>
            <person name="Rasmussen K.B."/>
            <person name="Rasmussen S."/>
            <person name="Petersen B."/>
            <person name="Sicheritz-Ponten T."/>
            <person name="Mortensen U.H."/>
            <person name="Thrane U."/>
        </authorList>
    </citation>
    <scope>NUCLEOTIDE SEQUENCE [LARGE SCALE GENOMIC DNA]</scope>
    <source>
        <strain evidence="6 7">IBT 11181</strain>
    </source>
</reference>
<dbReference type="EMBL" id="LFMY01000001">
    <property type="protein sequence ID" value="OKL64684.1"/>
    <property type="molecule type" value="Genomic_DNA"/>
</dbReference>
<keyword evidence="2 5" id="KW-0812">Transmembrane</keyword>
<dbReference type="InterPro" id="IPR002293">
    <property type="entry name" value="AA/rel_permease1"/>
</dbReference>
<gene>
    <name evidence="6" type="ORF">UA08_01055</name>
</gene>
<evidence type="ECO:0000256" key="4">
    <source>
        <dbReference type="ARBA" id="ARBA00023136"/>
    </source>
</evidence>
<dbReference type="STRING" id="1441469.A0A225B1T9"/>
<dbReference type="Proteomes" id="UP000214365">
    <property type="component" value="Unassembled WGS sequence"/>
</dbReference>
<evidence type="ECO:0000256" key="3">
    <source>
        <dbReference type="ARBA" id="ARBA00022989"/>
    </source>
</evidence>
<feature type="transmembrane region" description="Helical" evidence="5">
    <location>
        <begin position="394"/>
        <end position="413"/>
    </location>
</feature>
<feature type="transmembrane region" description="Helical" evidence="5">
    <location>
        <begin position="345"/>
        <end position="365"/>
    </location>
</feature>
<dbReference type="InterPro" id="IPR050598">
    <property type="entry name" value="AminoAcid_Transporter"/>
</dbReference>
<dbReference type="AlphaFoldDB" id="A0A225B1T9"/>
<dbReference type="GO" id="GO:0015179">
    <property type="term" value="F:L-amino acid transmembrane transporter activity"/>
    <property type="evidence" value="ECO:0007669"/>
    <property type="project" value="TreeGrafter"/>
</dbReference>
<dbReference type="Gene3D" id="1.20.1740.10">
    <property type="entry name" value="Amino acid/polyamine transporter I"/>
    <property type="match status" value="1"/>
</dbReference>
<dbReference type="PANTHER" id="PTHR11785">
    <property type="entry name" value="AMINO ACID TRANSPORTER"/>
    <property type="match status" value="1"/>
</dbReference>
<dbReference type="RefSeq" id="XP_020124805.1">
    <property type="nucleotide sequence ID" value="XM_020259800.1"/>
</dbReference>
<evidence type="ECO:0000313" key="6">
    <source>
        <dbReference type="EMBL" id="OKL64684.1"/>
    </source>
</evidence>
<keyword evidence="3 5" id="KW-1133">Transmembrane helix</keyword>
<keyword evidence="4 5" id="KW-0472">Membrane</keyword>
<evidence type="ECO:0000256" key="2">
    <source>
        <dbReference type="ARBA" id="ARBA00022692"/>
    </source>
</evidence>
<feature type="transmembrane region" description="Helical" evidence="5">
    <location>
        <begin position="254"/>
        <end position="273"/>
    </location>
</feature>
<feature type="transmembrane region" description="Helical" evidence="5">
    <location>
        <begin position="510"/>
        <end position="537"/>
    </location>
</feature>
<accession>A0A225B1T9</accession>